<keyword evidence="3" id="KW-1185">Reference proteome</keyword>
<protein>
    <submittedName>
        <fullName evidence="2">Thermonuclease family protein</fullName>
    </submittedName>
</protein>
<reference evidence="2" key="2">
    <citation type="submission" date="2023-02" db="EMBL/GenBank/DDBJ databases">
        <title>'Rhodoalgimonas zhirmunskyi' gen. nov., isolated from a red alga.</title>
        <authorList>
            <person name="Nedashkovskaya O.I."/>
            <person name="Otstavnykh N.Y."/>
            <person name="Bystritskaya E.P."/>
            <person name="Balabanova L.A."/>
            <person name="Isaeva M.P."/>
        </authorList>
    </citation>
    <scope>NUCLEOTIDE SEQUENCE</scope>
    <source>
        <strain evidence="2">KCTC 52189</strain>
    </source>
</reference>
<dbReference type="InterPro" id="IPR035437">
    <property type="entry name" value="SNase_OB-fold_sf"/>
</dbReference>
<dbReference type="PROSITE" id="PS50830">
    <property type="entry name" value="TNASE_3"/>
    <property type="match status" value="1"/>
</dbReference>
<proteinExistence type="predicted"/>
<dbReference type="InterPro" id="IPR016071">
    <property type="entry name" value="Staphylococal_nuclease_OB-fold"/>
</dbReference>
<dbReference type="AlphaFoldDB" id="A0AAE3WF39"/>
<dbReference type="Proteomes" id="UP001226762">
    <property type="component" value="Unassembled WGS sequence"/>
</dbReference>
<accession>A0AAE3WF39</accession>
<evidence type="ECO:0000259" key="1">
    <source>
        <dbReference type="PROSITE" id="PS50830"/>
    </source>
</evidence>
<evidence type="ECO:0000313" key="2">
    <source>
        <dbReference type="EMBL" id="MDQ2091469.1"/>
    </source>
</evidence>
<reference evidence="2" key="1">
    <citation type="submission" date="2022-07" db="EMBL/GenBank/DDBJ databases">
        <authorList>
            <person name="Otstavnykh N."/>
            <person name="Isaeva M."/>
            <person name="Bystritskaya E."/>
        </authorList>
    </citation>
    <scope>NUCLEOTIDE SEQUENCE</scope>
    <source>
        <strain evidence="2">KCTC 52189</strain>
    </source>
</reference>
<organism evidence="2 3">
    <name type="scientific">Marimonas arenosa</name>
    <dbReference type="NCBI Taxonomy" id="1795305"/>
    <lineage>
        <taxon>Bacteria</taxon>
        <taxon>Pseudomonadati</taxon>
        <taxon>Pseudomonadota</taxon>
        <taxon>Alphaproteobacteria</taxon>
        <taxon>Rhodobacterales</taxon>
        <taxon>Paracoccaceae</taxon>
        <taxon>Marimonas</taxon>
    </lineage>
</organism>
<dbReference type="Pfam" id="PF00565">
    <property type="entry name" value="SNase"/>
    <property type="match status" value="1"/>
</dbReference>
<sequence>MVILARALILTAATLAVWLYIVRWQARGGQANTCGVSYVYDGDTVALDCGGREVTARLQGLDAPETRDAGCEAERVAGNAATARLRALVRQGVVTYRRRGTDKYGRWLIRLSVDGQDVAERMIAERLAVPYAGGGRIDWCKRLGAA</sequence>
<dbReference type="InterPro" id="IPR002071">
    <property type="entry name" value="Thermonucl_AS"/>
</dbReference>
<dbReference type="SMART" id="SM00318">
    <property type="entry name" value="SNc"/>
    <property type="match status" value="1"/>
</dbReference>
<dbReference type="RefSeq" id="WP_306736758.1">
    <property type="nucleotide sequence ID" value="NZ_JANHAX010000005.1"/>
</dbReference>
<dbReference type="SUPFAM" id="SSF50199">
    <property type="entry name" value="Staphylococcal nuclease"/>
    <property type="match status" value="1"/>
</dbReference>
<dbReference type="EMBL" id="JANHAX010000005">
    <property type="protein sequence ID" value="MDQ2091469.1"/>
    <property type="molecule type" value="Genomic_DNA"/>
</dbReference>
<dbReference type="PROSITE" id="PS01123">
    <property type="entry name" value="TNASE_1"/>
    <property type="match status" value="1"/>
</dbReference>
<feature type="domain" description="TNase-like" evidence="1">
    <location>
        <begin position="30"/>
        <end position="128"/>
    </location>
</feature>
<evidence type="ECO:0000313" key="3">
    <source>
        <dbReference type="Proteomes" id="UP001226762"/>
    </source>
</evidence>
<dbReference type="GO" id="GO:0003676">
    <property type="term" value="F:nucleic acid binding"/>
    <property type="evidence" value="ECO:0007669"/>
    <property type="project" value="InterPro"/>
</dbReference>
<dbReference type="Gene3D" id="2.40.50.90">
    <property type="match status" value="1"/>
</dbReference>
<name>A0AAE3WF39_9RHOB</name>
<gene>
    <name evidence="2" type="ORF">NO357_16330</name>
</gene>
<dbReference type="GO" id="GO:0004518">
    <property type="term" value="F:nuclease activity"/>
    <property type="evidence" value="ECO:0007669"/>
    <property type="project" value="InterPro"/>
</dbReference>
<comment type="caution">
    <text evidence="2">The sequence shown here is derived from an EMBL/GenBank/DDBJ whole genome shotgun (WGS) entry which is preliminary data.</text>
</comment>